<evidence type="ECO:0000256" key="2">
    <source>
        <dbReference type="ARBA" id="ARBA00007714"/>
    </source>
</evidence>
<evidence type="ECO:0000256" key="1">
    <source>
        <dbReference type="ARBA" id="ARBA00004613"/>
    </source>
</evidence>
<evidence type="ECO:0000313" key="10">
    <source>
        <dbReference type="Proteomes" id="UP000494106"/>
    </source>
</evidence>
<dbReference type="EMBL" id="CADEBD010000360">
    <property type="protein sequence ID" value="CAB3251670.1"/>
    <property type="molecule type" value="Genomic_DNA"/>
</dbReference>
<keyword evidence="7" id="KW-1133">Transmembrane helix</keyword>
<keyword evidence="4" id="KW-0027">Amidation</keyword>
<gene>
    <name evidence="9" type="ORF">APLA_LOCUS13709</name>
    <name evidence="8" type="ORF">APLA_LOCUS4731</name>
</gene>
<evidence type="ECO:0000256" key="5">
    <source>
        <dbReference type="ARBA" id="ARBA00023320"/>
    </source>
</evidence>
<dbReference type="EMBL" id="CADEBC010000476">
    <property type="protein sequence ID" value="CAB3232154.1"/>
    <property type="molecule type" value="Genomic_DNA"/>
</dbReference>
<evidence type="ECO:0000313" key="8">
    <source>
        <dbReference type="EMBL" id="CAB3232154.1"/>
    </source>
</evidence>
<protein>
    <submittedName>
        <fullName evidence="9">Uncharacterized protein</fullName>
    </submittedName>
</protein>
<evidence type="ECO:0000256" key="3">
    <source>
        <dbReference type="ARBA" id="ARBA00022525"/>
    </source>
</evidence>
<sequence length="180" mass="20393">MNKEVVKTTGALATGRTSASTIRRATGGRGKMQSTMRIVISVFLFTSVIASTYHSNAKLRRDGVLNLYPFPRVGRASRNTWQLPLNDLYLEYEPAEKRQLYAFPRVGRSDLGLVRGESPHDFAPMPVRRTENPGMWFGPRLGRSFKSDDDDITLQNETSEHSDPEQTDPVHVERKKRQSN</sequence>
<keyword evidence="7" id="KW-0472">Membrane</keyword>
<comment type="similarity">
    <text evidence="2">Belongs to the pyrokinin family.</text>
</comment>
<evidence type="ECO:0000313" key="9">
    <source>
        <dbReference type="EMBL" id="CAB3251670.1"/>
    </source>
</evidence>
<dbReference type="OrthoDB" id="6430009at2759"/>
<feature type="transmembrane region" description="Helical" evidence="7">
    <location>
        <begin position="34"/>
        <end position="53"/>
    </location>
</feature>
<dbReference type="AlphaFoldDB" id="A0A8S1AZH0"/>
<proteinExistence type="inferred from homology"/>
<organism evidence="9 11">
    <name type="scientific">Arctia plantaginis</name>
    <name type="common">Wood tiger moth</name>
    <name type="synonym">Phalaena plantaginis</name>
    <dbReference type="NCBI Taxonomy" id="874455"/>
    <lineage>
        <taxon>Eukaryota</taxon>
        <taxon>Metazoa</taxon>
        <taxon>Ecdysozoa</taxon>
        <taxon>Arthropoda</taxon>
        <taxon>Hexapoda</taxon>
        <taxon>Insecta</taxon>
        <taxon>Pterygota</taxon>
        <taxon>Neoptera</taxon>
        <taxon>Endopterygota</taxon>
        <taxon>Lepidoptera</taxon>
        <taxon>Glossata</taxon>
        <taxon>Ditrysia</taxon>
        <taxon>Noctuoidea</taxon>
        <taxon>Erebidae</taxon>
        <taxon>Arctiinae</taxon>
        <taxon>Arctia</taxon>
    </lineage>
</organism>
<accession>A0A8S1AZH0</accession>
<evidence type="ECO:0000256" key="6">
    <source>
        <dbReference type="SAM" id="MobiDB-lite"/>
    </source>
</evidence>
<dbReference type="GO" id="GO:0005184">
    <property type="term" value="F:neuropeptide hormone activity"/>
    <property type="evidence" value="ECO:0007669"/>
    <property type="project" value="InterPro"/>
</dbReference>
<reference evidence="10 11" key="1">
    <citation type="submission" date="2020-04" db="EMBL/GenBank/DDBJ databases">
        <authorList>
            <person name="Wallbank WR R."/>
            <person name="Pardo Diaz C."/>
            <person name="Kozak K."/>
            <person name="Martin S."/>
            <person name="Jiggins C."/>
            <person name="Moest M."/>
            <person name="Warren A I."/>
            <person name="Byers J.R.P. K."/>
            <person name="Montejo-Kovacevich G."/>
            <person name="Yen C E."/>
        </authorList>
    </citation>
    <scope>NUCLEOTIDE SEQUENCE [LARGE SCALE GENOMIC DNA]</scope>
</reference>
<evidence type="ECO:0000256" key="4">
    <source>
        <dbReference type="ARBA" id="ARBA00022815"/>
    </source>
</evidence>
<dbReference type="Proteomes" id="UP000494106">
    <property type="component" value="Unassembled WGS sequence"/>
</dbReference>
<feature type="compositionally biased region" description="Basic and acidic residues" evidence="6">
    <location>
        <begin position="158"/>
        <end position="172"/>
    </location>
</feature>
<dbReference type="GO" id="GO:0005576">
    <property type="term" value="C:extracellular region"/>
    <property type="evidence" value="ECO:0007669"/>
    <property type="project" value="UniProtKB-SubCell"/>
</dbReference>
<comment type="subcellular location">
    <subcellularLocation>
        <location evidence="1">Secreted</location>
    </subcellularLocation>
</comment>
<dbReference type="PROSITE" id="PS00539">
    <property type="entry name" value="PYROKININ"/>
    <property type="match status" value="1"/>
</dbReference>
<evidence type="ECO:0000313" key="11">
    <source>
        <dbReference type="Proteomes" id="UP000494256"/>
    </source>
</evidence>
<keyword evidence="3" id="KW-0964">Secreted</keyword>
<name>A0A8S1AZH0_ARCPL</name>
<comment type="caution">
    <text evidence="9">The sequence shown here is derived from an EMBL/GenBank/DDBJ whole genome shotgun (WGS) entry which is preliminary data.</text>
</comment>
<keyword evidence="10" id="KW-1185">Reference proteome</keyword>
<keyword evidence="5" id="KW-0527">Neuropeptide</keyword>
<feature type="region of interest" description="Disordered" evidence="6">
    <location>
        <begin position="138"/>
        <end position="180"/>
    </location>
</feature>
<evidence type="ECO:0000256" key="7">
    <source>
        <dbReference type="SAM" id="Phobius"/>
    </source>
</evidence>
<dbReference type="GO" id="GO:0007218">
    <property type="term" value="P:neuropeptide signaling pathway"/>
    <property type="evidence" value="ECO:0007669"/>
    <property type="project" value="UniProtKB-KW"/>
</dbReference>
<dbReference type="InterPro" id="IPR001484">
    <property type="entry name" value="Pyrokinin_CS"/>
</dbReference>
<dbReference type="Proteomes" id="UP000494256">
    <property type="component" value="Unassembled WGS sequence"/>
</dbReference>
<keyword evidence="7" id="KW-0812">Transmembrane</keyword>